<dbReference type="Pfam" id="PF08241">
    <property type="entry name" value="Methyltransf_11"/>
    <property type="match status" value="1"/>
</dbReference>
<feature type="domain" description="Methyltransferase type 11" evidence="1">
    <location>
        <begin position="33"/>
        <end position="124"/>
    </location>
</feature>
<dbReference type="InterPro" id="IPR013216">
    <property type="entry name" value="Methyltransf_11"/>
</dbReference>
<dbReference type="InterPro" id="IPR029063">
    <property type="entry name" value="SAM-dependent_MTases_sf"/>
</dbReference>
<dbReference type="OrthoDB" id="9770485at2"/>
<dbReference type="Proteomes" id="UP000001982">
    <property type="component" value="Chromosome"/>
</dbReference>
<gene>
    <name evidence="2" type="ordered locus">Sden_0896</name>
</gene>
<dbReference type="GO" id="GO:0008757">
    <property type="term" value="F:S-adenosylmethionine-dependent methyltransferase activity"/>
    <property type="evidence" value="ECO:0007669"/>
    <property type="project" value="InterPro"/>
</dbReference>
<dbReference type="PANTHER" id="PTHR43861">
    <property type="entry name" value="TRANS-ACONITATE 2-METHYLTRANSFERASE-RELATED"/>
    <property type="match status" value="1"/>
</dbReference>
<dbReference type="Gene3D" id="3.40.50.150">
    <property type="entry name" value="Vaccinia Virus protein VP39"/>
    <property type="match status" value="1"/>
</dbReference>
<dbReference type="GO" id="GO:0032259">
    <property type="term" value="P:methylation"/>
    <property type="evidence" value="ECO:0007669"/>
    <property type="project" value="UniProtKB-KW"/>
</dbReference>
<dbReference type="eggNOG" id="COG2226">
    <property type="taxonomic scope" value="Bacteria"/>
</dbReference>
<organism evidence="2 3">
    <name type="scientific">Shewanella denitrificans (strain OS217 / ATCC BAA-1090 / DSM 15013)</name>
    <dbReference type="NCBI Taxonomy" id="318161"/>
    <lineage>
        <taxon>Bacteria</taxon>
        <taxon>Pseudomonadati</taxon>
        <taxon>Pseudomonadota</taxon>
        <taxon>Gammaproteobacteria</taxon>
        <taxon>Alteromonadales</taxon>
        <taxon>Shewanellaceae</taxon>
        <taxon>Shewanella</taxon>
    </lineage>
</organism>
<dbReference type="RefSeq" id="WP_011495348.1">
    <property type="nucleotide sequence ID" value="NC_007954.1"/>
</dbReference>
<name>Q12QU2_SHEDO</name>
<evidence type="ECO:0000259" key="1">
    <source>
        <dbReference type="Pfam" id="PF08241"/>
    </source>
</evidence>
<protein>
    <submittedName>
        <fullName evidence="2">Methyltransferase type 11</fullName>
    </submittedName>
</protein>
<evidence type="ECO:0000313" key="3">
    <source>
        <dbReference type="Proteomes" id="UP000001982"/>
    </source>
</evidence>
<dbReference type="AlphaFoldDB" id="Q12QU2"/>
<dbReference type="KEGG" id="sdn:Sden_0896"/>
<dbReference type="EMBL" id="CP000302">
    <property type="protein sequence ID" value="ABE54184.1"/>
    <property type="molecule type" value="Genomic_DNA"/>
</dbReference>
<proteinExistence type="predicted"/>
<keyword evidence="2" id="KW-0489">Methyltransferase</keyword>
<sequence>MSLIQEYKKQQNWRDWERYLESIPYSGEDTVIDLGCSVGDVSQLFSLRVKNVIGIDVNQDFIDICESQKSVNQTFICSDFLSLDSQLIESTNGIWSSFSLSYLRNPLDFLIYLNASMKQGGWIALLDISCFISGNLAKKSQYYEKVLKFELESYKSGIYDFDFGSKMLSMLQNAGFDIVYLDNDVTDPELNFTGAASAEIIHGWAARLNRMNRLKDEIGAEYPDFCNELLANLSSDTHEKRQNVRFIVARKPITSVNKATDSCAGVHSQ</sequence>
<reference evidence="2 3" key="1">
    <citation type="submission" date="2006-03" db="EMBL/GenBank/DDBJ databases">
        <title>Complete sequence of Shewanella denitrificans OS217.</title>
        <authorList>
            <consortium name="US DOE Joint Genome Institute"/>
            <person name="Copeland A."/>
            <person name="Lucas S."/>
            <person name="Lapidus A."/>
            <person name="Barry K."/>
            <person name="Detter J.C."/>
            <person name="Glavina del Rio T."/>
            <person name="Hammon N."/>
            <person name="Israni S."/>
            <person name="Dalin E."/>
            <person name="Tice H."/>
            <person name="Pitluck S."/>
            <person name="Brettin T."/>
            <person name="Bruce D."/>
            <person name="Han C."/>
            <person name="Tapia R."/>
            <person name="Gilna P."/>
            <person name="Kiss H."/>
            <person name="Schmutz J."/>
            <person name="Larimer F."/>
            <person name="Land M."/>
            <person name="Hauser L."/>
            <person name="Kyrpides N."/>
            <person name="Lykidis A."/>
            <person name="Richardson P."/>
        </authorList>
    </citation>
    <scope>NUCLEOTIDE SEQUENCE [LARGE SCALE GENOMIC DNA]</scope>
    <source>
        <strain evidence="3">OS217 / ATCC BAA-1090 / DSM 15013</strain>
    </source>
</reference>
<dbReference type="CDD" id="cd02440">
    <property type="entry name" value="AdoMet_MTases"/>
    <property type="match status" value="1"/>
</dbReference>
<keyword evidence="2" id="KW-0808">Transferase</keyword>
<dbReference type="HOGENOM" id="CLU_1105886_0_0_6"/>
<accession>Q12QU2</accession>
<dbReference type="SUPFAM" id="SSF53335">
    <property type="entry name" value="S-adenosyl-L-methionine-dependent methyltransferases"/>
    <property type="match status" value="1"/>
</dbReference>
<evidence type="ECO:0000313" key="2">
    <source>
        <dbReference type="EMBL" id="ABE54184.1"/>
    </source>
</evidence>
<dbReference type="PANTHER" id="PTHR43861:SF1">
    <property type="entry name" value="TRANS-ACONITATE 2-METHYLTRANSFERASE"/>
    <property type="match status" value="1"/>
</dbReference>
<keyword evidence="3" id="KW-1185">Reference proteome</keyword>